<name>A0A8H6LB19_9LECA</name>
<evidence type="ECO:0000313" key="1">
    <source>
        <dbReference type="EMBL" id="KAF6241885.1"/>
    </source>
</evidence>
<evidence type="ECO:0000313" key="2">
    <source>
        <dbReference type="Proteomes" id="UP000578531"/>
    </source>
</evidence>
<dbReference type="AlphaFoldDB" id="A0A8H6LB19"/>
<comment type="caution">
    <text evidence="1">The sequence shown here is derived from an EMBL/GenBank/DDBJ whole genome shotgun (WGS) entry which is preliminary data.</text>
</comment>
<dbReference type="Proteomes" id="UP000578531">
    <property type="component" value="Unassembled WGS sequence"/>
</dbReference>
<dbReference type="Gene3D" id="2.60.40.640">
    <property type="match status" value="1"/>
</dbReference>
<gene>
    <name evidence="1" type="ORF">HO173_000597</name>
</gene>
<accession>A0A8H6LB19</accession>
<reference evidence="1 2" key="1">
    <citation type="journal article" date="2020" name="Genomics">
        <title>Complete, high-quality genomes from long-read metagenomic sequencing of two wolf lichen thalli reveals enigmatic genome architecture.</title>
        <authorList>
            <person name="McKenzie S.K."/>
            <person name="Walston R.F."/>
            <person name="Allen J.L."/>
        </authorList>
    </citation>
    <scope>NUCLEOTIDE SEQUENCE [LARGE SCALE GENOMIC DNA]</scope>
    <source>
        <strain evidence="1">WasteWater2</strain>
    </source>
</reference>
<dbReference type="GeneID" id="59282276"/>
<protein>
    <recommendedName>
        <fullName evidence="3">Arrestin-like N-terminal domain-containing protein</fullName>
    </recommendedName>
</protein>
<sequence length="611" mass="67914">MSDLLQIHVPKTSYKAGDDVSGSVYLTNKNGQRRDVDIESISITFTGRLSPTKYWPRVPKSIQVFAYKKILLAGPTTLRIPPIGCEDQYSWPFTFSVPVDCNAVQNDGPPAPPLSVFNTDHNQPLPPSLSIFSDENTPRDAVSIVYELQAMIDSPSTTGSYPASCIKRLGLSLYAPRNKEQAGLECTYKIQRITCQTLDLFPEENRELAKRPLRLREKLGFRSVPTDHLPKAVFDAKLQTLSSAIIGAPLPIFLHLDYDVGSSTLRVPPAIYLKKVAVWLREDTSMLVPKPGPVSGEQEQAGWMKAPQLAAQDLDKGVPLVNGFLDMRKIIDLTLKDDLIPTFRTFNIARSYETKVNVTLECAGKTFFIYGNYNPCTLLAKQFDPDVRQYAQPAAPAVIINEMDDPPPPQAISASNNYWNGSQLSLRWPLRCPSFLGYECATFDLGSIELHSDNRRRGQAQEIGLQISPNTYRVVMEDFNCECLTTKFAVLLYASTAQRKDSVLDRYAKSAKRRSAPHVFCYVRGRSHVAALYMYTSDSPFNLAQMSSYMSIGFPVEPVKQPSGIGSLSNGSQISQLGTLGNRSELETEFKRQVLSSKPLGTGRVTLEDIS</sequence>
<keyword evidence="2" id="KW-1185">Reference proteome</keyword>
<organism evidence="1 2">
    <name type="scientific">Letharia columbiana</name>
    <dbReference type="NCBI Taxonomy" id="112416"/>
    <lineage>
        <taxon>Eukaryota</taxon>
        <taxon>Fungi</taxon>
        <taxon>Dikarya</taxon>
        <taxon>Ascomycota</taxon>
        <taxon>Pezizomycotina</taxon>
        <taxon>Lecanoromycetes</taxon>
        <taxon>OSLEUM clade</taxon>
        <taxon>Lecanoromycetidae</taxon>
        <taxon>Lecanorales</taxon>
        <taxon>Lecanorineae</taxon>
        <taxon>Parmeliaceae</taxon>
        <taxon>Letharia</taxon>
    </lineage>
</organism>
<evidence type="ECO:0008006" key="3">
    <source>
        <dbReference type="Google" id="ProtNLM"/>
    </source>
</evidence>
<dbReference type="InterPro" id="IPR014752">
    <property type="entry name" value="Arrestin-like_C"/>
</dbReference>
<dbReference type="OrthoDB" id="2333384at2759"/>
<proteinExistence type="predicted"/>
<dbReference type="EMBL" id="JACCJC010000001">
    <property type="protein sequence ID" value="KAF6241885.1"/>
    <property type="molecule type" value="Genomic_DNA"/>
</dbReference>
<dbReference type="RefSeq" id="XP_037171125.1">
    <property type="nucleotide sequence ID" value="XM_037302546.1"/>
</dbReference>